<feature type="region of interest" description="Disordered" evidence="1">
    <location>
        <begin position="47"/>
        <end position="66"/>
    </location>
</feature>
<accession>A0AAW0ENS7</accession>
<keyword evidence="2" id="KW-0812">Transmembrane</keyword>
<keyword evidence="2" id="KW-0472">Membrane</keyword>
<feature type="compositionally biased region" description="Basic and acidic residues" evidence="1">
    <location>
        <begin position="564"/>
        <end position="574"/>
    </location>
</feature>
<dbReference type="EMBL" id="JAECZO010000048">
    <property type="protein sequence ID" value="KAK7195127.1"/>
    <property type="molecule type" value="Genomic_DNA"/>
</dbReference>
<keyword evidence="2" id="KW-1133">Transmembrane helix</keyword>
<reference evidence="3 4" key="1">
    <citation type="journal article" date="2021" name="MBio">
        <title>A New Model Trypanosomatid, Novymonas esmeraldas: Genomic Perception of Its 'Candidatus Pandoraea novymonadis' Endosymbiont.</title>
        <authorList>
            <person name="Zakharova A."/>
            <person name="Saura A."/>
            <person name="Butenko A."/>
            <person name="Podesvova L."/>
            <person name="Warmusova S."/>
            <person name="Kostygov A.Y."/>
            <person name="Nenarokova A."/>
            <person name="Lukes J."/>
            <person name="Opperdoes F.R."/>
            <person name="Yurchenko V."/>
        </authorList>
    </citation>
    <scope>NUCLEOTIDE SEQUENCE [LARGE SCALE GENOMIC DNA]</scope>
    <source>
        <strain evidence="3 4">E262AT.01</strain>
    </source>
</reference>
<feature type="compositionally biased region" description="Low complexity" evidence="1">
    <location>
        <begin position="428"/>
        <end position="451"/>
    </location>
</feature>
<feature type="compositionally biased region" description="Low complexity" evidence="1">
    <location>
        <begin position="543"/>
        <end position="553"/>
    </location>
</feature>
<feature type="region of interest" description="Disordered" evidence="1">
    <location>
        <begin position="88"/>
        <end position="107"/>
    </location>
</feature>
<evidence type="ECO:0000256" key="1">
    <source>
        <dbReference type="SAM" id="MobiDB-lite"/>
    </source>
</evidence>
<dbReference type="Proteomes" id="UP001430356">
    <property type="component" value="Unassembled WGS sequence"/>
</dbReference>
<keyword evidence="4" id="KW-1185">Reference proteome</keyword>
<feature type="compositionally biased region" description="Pro residues" evidence="1">
    <location>
        <begin position="380"/>
        <end position="405"/>
    </location>
</feature>
<evidence type="ECO:0000313" key="3">
    <source>
        <dbReference type="EMBL" id="KAK7195127.1"/>
    </source>
</evidence>
<dbReference type="AlphaFoldDB" id="A0AAW0ENS7"/>
<name>A0AAW0ENS7_9TRYP</name>
<organism evidence="3 4">
    <name type="scientific">Novymonas esmeraldas</name>
    <dbReference type="NCBI Taxonomy" id="1808958"/>
    <lineage>
        <taxon>Eukaryota</taxon>
        <taxon>Discoba</taxon>
        <taxon>Euglenozoa</taxon>
        <taxon>Kinetoplastea</taxon>
        <taxon>Metakinetoplastina</taxon>
        <taxon>Trypanosomatida</taxon>
        <taxon>Trypanosomatidae</taxon>
        <taxon>Novymonas</taxon>
    </lineage>
</organism>
<feature type="region of interest" description="Disordered" evidence="1">
    <location>
        <begin position="365"/>
        <end position="574"/>
    </location>
</feature>
<protein>
    <submittedName>
        <fullName evidence="3">Uncharacterized protein</fullName>
    </submittedName>
</protein>
<evidence type="ECO:0000256" key="2">
    <source>
        <dbReference type="SAM" id="Phobius"/>
    </source>
</evidence>
<feature type="compositionally biased region" description="Polar residues" evidence="1">
    <location>
        <begin position="47"/>
        <end position="63"/>
    </location>
</feature>
<proteinExistence type="predicted"/>
<gene>
    <name evidence="3" type="ORF">NESM_000436400</name>
</gene>
<feature type="compositionally biased region" description="Basic and acidic residues" evidence="1">
    <location>
        <begin position="509"/>
        <end position="535"/>
    </location>
</feature>
<evidence type="ECO:0000313" key="4">
    <source>
        <dbReference type="Proteomes" id="UP001430356"/>
    </source>
</evidence>
<feature type="transmembrane region" description="Helical" evidence="2">
    <location>
        <begin position="335"/>
        <end position="355"/>
    </location>
</feature>
<comment type="caution">
    <text evidence="3">The sequence shown here is derived from an EMBL/GenBank/DDBJ whole genome shotgun (WGS) entry which is preliminary data.</text>
</comment>
<sequence>MSTAVAPVPASSPALSDWAATSCAADVYALHYRLRRCIAEVEQQLTSAQRAESTTTPGQNGRASASGVRRLAVLLREAEALERRVRRADRHHADMGTPSDAVPADEDTGAPLRAYYRQQLQTQYVQLRCDTAAARRLLSSYLSRNPALTHLPISCVGTAPRVFTDAASAQTCHVFTDVLPPHAAHIPAPAQYSITSDASAAATAVRASTRAAEPATTHPSAHGSIALPASAAAAVAAPPTAEERIMEDIQHAIHQMKDGALQMSALMEQEKSQMKSAADLLSGGVAKGQSNMKELDRVDNVGAAMHIPWVLARVPGMSLLWRTVLQPMWAVLKQALLMAAIVAVTGCVLLLISVVPKPIVFRGRQTHERHGSPPTTNAAPLPPPEPLKAATPQPPAPTPELPVPPLSVWDTSPVAVPVEEPDSTVKNQQHQQWQEQTIPPQPPQEQHQQWQEATAPPPQEQHQQWREEVTAPPPPQEQHQQWQEQAIPPSPPHEQHQQWQEEVTAPPPEEQHQQRQEEVTPRPPEEQHQEWREEVTAPPPPQDQHQQWQEEAAAPPPQQQEPMDALHDEAMNDL</sequence>
<feature type="compositionally biased region" description="Low complexity" evidence="1">
    <location>
        <begin position="477"/>
        <end position="487"/>
    </location>
</feature>